<dbReference type="RefSeq" id="WP_173064321.1">
    <property type="nucleotide sequence ID" value="NZ_BAABGO010000004.1"/>
</dbReference>
<evidence type="ECO:0000313" key="3">
    <source>
        <dbReference type="EMBL" id="GFJ83042.1"/>
    </source>
</evidence>
<comment type="caution">
    <text evidence="3">The sequence shown here is derived from an EMBL/GenBank/DDBJ whole genome shotgun (WGS) entry which is preliminary data.</text>
</comment>
<protein>
    <submittedName>
        <fullName evidence="3">Transcription initiation protein</fullName>
    </submittedName>
</protein>
<dbReference type="Pfam" id="PF03795">
    <property type="entry name" value="YCII"/>
    <property type="match status" value="1"/>
</dbReference>
<accession>A0A6V8KCS2</accession>
<dbReference type="PANTHER" id="PTHR35174:SF3">
    <property type="entry name" value="BLL7171 PROTEIN"/>
    <property type="match status" value="1"/>
</dbReference>
<feature type="domain" description="YCII-related" evidence="2">
    <location>
        <begin position="1"/>
        <end position="101"/>
    </location>
</feature>
<dbReference type="SUPFAM" id="SSF54909">
    <property type="entry name" value="Dimeric alpha+beta barrel"/>
    <property type="match status" value="1"/>
</dbReference>
<reference evidence="3 4" key="1">
    <citation type="submission" date="2020-03" db="EMBL/GenBank/DDBJ databases">
        <title>Whole genome shotgun sequence of Phytohabitans houttuyneae NBRC 108639.</title>
        <authorList>
            <person name="Komaki H."/>
            <person name="Tamura T."/>
        </authorList>
    </citation>
    <scope>NUCLEOTIDE SEQUENCE [LARGE SCALE GENOMIC DNA]</scope>
    <source>
        <strain evidence="3 4">NBRC 108639</strain>
    </source>
</reference>
<name>A0A6V8KCS2_9ACTN</name>
<dbReference type="Gene3D" id="3.30.70.1060">
    <property type="entry name" value="Dimeric alpha+beta barrel"/>
    <property type="match status" value="1"/>
</dbReference>
<dbReference type="PANTHER" id="PTHR35174">
    <property type="entry name" value="BLL7171 PROTEIN-RELATED"/>
    <property type="match status" value="1"/>
</dbReference>
<comment type="similarity">
    <text evidence="1">Belongs to the YciI family.</text>
</comment>
<dbReference type="InterPro" id="IPR005545">
    <property type="entry name" value="YCII"/>
</dbReference>
<keyword evidence="4" id="KW-1185">Reference proteome</keyword>
<reference evidence="3 4" key="2">
    <citation type="submission" date="2020-03" db="EMBL/GenBank/DDBJ databases">
        <authorList>
            <person name="Ichikawa N."/>
            <person name="Kimura A."/>
            <person name="Kitahashi Y."/>
            <person name="Uohara A."/>
        </authorList>
    </citation>
    <scope>NUCLEOTIDE SEQUENCE [LARGE SCALE GENOMIC DNA]</scope>
    <source>
        <strain evidence="3 4">NBRC 108639</strain>
    </source>
</reference>
<sequence length="114" mass="12575">MKYVLMFAETEQFAADLAAMDDAERERAYARVGQWFADNREQITRHVHLMPPETATTMRLGGGEPVVTDGPFVEGKEVVSGIAEVDVDDLDAALRLARSWPGCPLVEIRPIAST</sequence>
<dbReference type="InterPro" id="IPR011008">
    <property type="entry name" value="Dimeric_a/b-barrel"/>
</dbReference>
<gene>
    <name evidence="3" type="ORF">Phou_072220</name>
</gene>
<dbReference type="AlphaFoldDB" id="A0A6V8KCS2"/>
<organism evidence="3 4">
    <name type="scientific">Phytohabitans houttuyneae</name>
    <dbReference type="NCBI Taxonomy" id="1076126"/>
    <lineage>
        <taxon>Bacteria</taxon>
        <taxon>Bacillati</taxon>
        <taxon>Actinomycetota</taxon>
        <taxon>Actinomycetes</taxon>
        <taxon>Micromonosporales</taxon>
        <taxon>Micromonosporaceae</taxon>
    </lineage>
</organism>
<evidence type="ECO:0000256" key="1">
    <source>
        <dbReference type="ARBA" id="ARBA00007689"/>
    </source>
</evidence>
<dbReference type="Proteomes" id="UP000482800">
    <property type="component" value="Unassembled WGS sequence"/>
</dbReference>
<dbReference type="EMBL" id="BLPF01000002">
    <property type="protein sequence ID" value="GFJ83042.1"/>
    <property type="molecule type" value="Genomic_DNA"/>
</dbReference>
<evidence type="ECO:0000313" key="4">
    <source>
        <dbReference type="Proteomes" id="UP000482800"/>
    </source>
</evidence>
<proteinExistence type="inferred from homology"/>
<evidence type="ECO:0000259" key="2">
    <source>
        <dbReference type="Pfam" id="PF03795"/>
    </source>
</evidence>